<dbReference type="Proteomes" id="UP000078343">
    <property type="component" value="Unassembled WGS sequence"/>
</dbReference>
<feature type="transmembrane region" description="Helical" evidence="2">
    <location>
        <begin position="131"/>
        <end position="154"/>
    </location>
</feature>
<evidence type="ECO:0000313" key="5">
    <source>
        <dbReference type="Proteomes" id="UP000078343"/>
    </source>
</evidence>
<feature type="region of interest" description="Disordered" evidence="1">
    <location>
        <begin position="341"/>
        <end position="366"/>
    </location>
</feature>
<dbReference type="OrthoDB" id="3918601at2759"/>
<dbReference type="Pfam" id="PF20684">
    <property type="entry name" value="Fung_rhodopsin"/>
    <property type="match status" value="1"/>
</dbReference>
<feature type="transmembrane region" description="Helical" evidence="2">
    <location>
        <begin position="174"/>
        <end position="199"/>
    </location>
</feature>
<evidence type="ECO:0000256" key="2">
    <source>
        <dbReference type="SAM" id="Phobius"/>
    </source>
</evidence>
<dbReference type="InterPro" id="IPR049326">
    <property type="entry name" value="Rhodopsin_dom_fungi"/>
</dbReference>
<keyword evidence="2" id="KW-1133">Transmembrane helix</keyword>
<gene>
    <name evidence="4" type="ORF">AYL99_01543</name>
</gene>
<dbReference type="RefSeq" id="XP_018698938.1">
    <property type="nucleotide sequence ID" value="XM_018833059.1"/>
</dbReference>
<feature type="compositionally biased region" description="Polar residues" evidence="1">
    <location>
        <begin position="341"/>
        <end position="354"/>
    </location>
</feature>
<dbReference type="EMBL" id="LVYI01000001">
    <property type="protein sequence ID" value="OAP65571.1"/>
    <property type="molecule type" value="Genomic_DNA"/>
</dbReference>
<feature type="domain" description="Rhodopsin" evidence="3">
    <location>
        <begin position="45"/>
        <end position="272"/>
    </location>
</feature>
<feature type="transmembrane region" description="Helical" evidence="2">
    <location>
        <begin position="93"/>
        <end position="119"/>
    </location>
</feature>
<name>A0A179A1V4_9EURO</name>
<proteinExistence type="predicted"/>
<protein>
    <recommendedName>
        <fullName evidence="3">Rhodopsin domain-containing protein</fullName>
    </recommendedName>
</protein>
<evidence type="ECO:0000313" key="4">
    <source>
        <dbReference type="EMBL" id="OAP65571.1"/>
    </source>
</evidence>
<keyword evidence="5" id="KW-1185">Reference proteome</keyword>
<sequence>MTSITGDGPRFATVTDDDYGGVVWTVSILCGIYSVLTMTLRGYIKLRTWGFDDWLAAAATVMSLAQYIAVWVATSKGLGRSYKHLTEAQATAVGRSVLAGEIFFIMSLTLAKASVTLLIRRLFSINMQKRALVCDLFLGVCAIWGLASILIIAIDCPLLSLMGYHGRFCANFVARWEAIGILDAATEAVMVGMVVSLLWDLKMKTGRKAQIVGAFSFRLGILAFAAVHVWDQKNFTVRPNTGVRLAAPIVFQQIELCYSLLSCTIPNLKSFLLNFDTTIGMTLDPLTTRSHAVTHPYSATTSFRMKSLRSRNGDNPPVSRDAPLFRPDAVEYTAAISRASPAQMNEAASSISRDNGSDRSKGSQEMIIRREVAWTVHQD</sequence>
<keyword evidence="2" id="KW-0472">Membrane</keyword>
<dbReference type="AlphaFoldDB" id="A0A179A1V4"/>
<accession>A0A179A1V4</accession>
<feature type="transmembrane region" description="Helical" evidence="2">
    <location>
        <begin position="22"/>
        <end position="42"/>
    </location>
</feature>
<dbReference type="PANTHER" id="PTHR39614">
    <property type="entry name" value="INTEGRAL MEMBRANE PROTEIN"/>
    <property type="match status" value="1"/>
</dbReference>
<evidence type="ECO:0000256" key="1">
    <source>
        <dbReference type="SAM" id="MobiDB-lite"/>
    </source>
</evidence>
<dbReference type="GeneID" id="30005713"/>
<evidence type="ECO:0000259" key="3">
    <source>
        <dbReference type="Pfam" id="PF20684"/>
    </source>
</evidence>
<keyword evidence="2" id="KW-0812">Transmembrane</keyword>
<reference evidence="4 5" key="1">
    <citation type="submission" date="2016-04" db="EMBL/GenBank/DDBJ databases">
        <title>Draft genome of Fonsecaea erecta CBS 125763.</title>
        <authorList>
            <person name="Weiss V.A."/>
            <person name="Vicente V.A."/>
            <person name="Raittz R.T."/>
            <person name="Moreno L.F."/>
            <person name="De Souza E.M."/>
            <person name="Pedrosa F.O."/>
            <person name="Steffens M.B."/>
            <person name="Faoro H."/>
            <person name="Tadra-Sfeir M.Z."/>
            <person name="Najafzadeh M.J."/>
            <person name="Felipe M.S."/>
            <person name="Teixeira M."/>
            <person name="Sun J."/>
            <person name="Xi L."/>
            <person name="Gomes R."/>
            <person name="De Azevedo C.M."/>
            <person name="Salgado C.G."/>
            <person name="Da Silva M.B."/>
            <person name="Nascimento M.F."/>
            <person name="Queiroz-Telles F."/>
            <person name="Attili D.S."/>
            <person name="Gorbushina A."/>
        </authorList>
    </citation>
    <scope>NUCLEOTIDE SEQUENCE [LARGE SCALE GENOMIC DNA]</scope>
    <source>
        <strain evidence="4 5">CBS 125763</strain>
    </source>
</reference>
<dbReference type="PANTHER" id="PTHR39614:SF2">
    <property type="entry name" value="INTEGRAL MEMBRANE PROTEIN"/>
    <property type="match status" value="1"/>
</dbReference>
<feature type="compositionally biased region" description="Basic and acidic residues" evidence="1">
    <location>
        <begin position="355"/>
        <end position="366"/>
    </location>
</feature>
<feature type="transmembrane region" description="Helical" evidence="2">
    <location>
        <begin position="211"/>
        <end position="230"/>
    </location>
</feature>
<organism evidence="4 5">
    <name type="scientific">Fonsecaea erecta</name>
    <dbReference type="NCBI Taxonomy" id="1367422"/>
    <lineage>
        <taxon>Eukaryota</taxon>
        <taxon>Fungi</taxon>
        <taxon>Dikarya</taxon>
        <taxon>Ascomycota</taxon>
        <taxon>Pezizomycotina</taxon>
        <taxon>Eurotiomycetes</taxon>
        <taxon>Chaetothyriomycetidae</taxon>
        <taxon>Chaetothyriales</taxon>
        <taxon>Herpotrichiellaceae</taxon>
        <taxon>Fonsecaea</taxon>
    </lineage>
</organism>
<feature type="transmembrane region" description="Helical" evidence="2">
    <location>
        <begin position="54"/>
        <end position="73"/>
    </location>
</feature>
<comment type="caution">
    <text evidence="4">The sequence shown here is derived from an EMBL/GenBank/DDBJ whole genome shotgun (WGS) entry which is preliminary data.</text>
</comment>